<sequence>MKLQGLIMKGRQCQSLNSDFPVVSSLGSITSSFIMNARPLVTLDQQGGKKMRLWEEKKKNVPSYWSLNQLSESAERRKHSEQLSLPFRDSASAAQNHIFLTNHSQAGAEQRWALLDIRSRCPHPLRSRTALSF</sequence>
<keyword evidence="2" id="KW-1185">Reference proteome</keyword>
<evidence type="ECO:0000313" key="2">
    <source>
        <dbReference type="Proteomes" id="UP000550707"/>
    </source>
</evidence>
<proteinExistence type="predicted"/>
<organism evidence="1 2">
    <name type="scientific">Molossus molossus</name>
    <name type="common">Pallas' mastiff bat</name>
    <name type="synonym">Vespertilio molossus</name>
    <dbReference type="NCBI Taxonomy" id="27622"/>
    <lineage>
        <taxon>Eukaryota</taxon>
        <taxon>Metazoa</taxon>
        <taxon>Chordata</taxon>
        <taxon>Craniata</taxon>
        <taxon>Vertebrata</taxon>
        <taxon>Euteleostomi</taxon>
        <taxon>Mammalia</taxon>
        <taxon>Eutheria</taxon>
        <taxon>Laurasiatheria</taxon>
        <taxon>Chiroptera</taxon>
        <taxon>Yangochiroptera</taxon>
        <taxon>Molossidae</taxon>
        <taxon>Molossus</taxon>
    </lineage>
</organism>
<evidence type="ECO:0000313" key="1">
    <source>
        <dbReference type="EMBL" id="KAF6426437.1"/>
    </source>
</evidence>
<reference evidence="1 2" key="1">
    <citation type="journal article" date="2020" name="Nature">
        <title>Six reference-quality genomes reveal evolution of bat adaptations.</title>
        <authorList>
            <person name="Jebb D."/>
            <person name="Huang Z."/>
            <person name="Pippel M."/>
            <person name="Hughes G.M."/>
            <person name="Lavrichenko K."/>
            <person name="Devanna P."/>
            <person name="Winkler S."/>
            <person name="Jermiin L.S."/>
            <person name="Skirmuntt E.C."/>
            <person name="Katzourakis A."/>
            <person name="Burkitt-Gray L."/>
            <person name="Ray D.A."/>
            <person name="Sullivan K.A.M."/>
            <person name="Roscito J.G."/>
            <person name="Kirilenko B.M."/>
            <person name="Davalos L.M."/>
            <person name="Corthals A.P."/>
            <person name="Power M.L."/>
            <person name="Jones G."/>
            <person name="Ransome R.D."/>
            <person name="Dechmann D.K.N."/>
            <person name="Locatelli A.G."/>
            <person name="Puechmaille S.J."/>
            <person name="Fedrigo O."/>
            <person name="Jarvis E.D."/>
            <person name="Hiller M."/>
            <person name="Vernes S.C."/>
            <person name="Myers E.W."/>
            <person name="Teeling E.C."/>
        </authorList>
    </citation>
    <scope>NUCLEOTIDE SEQUENCE [LARGE SCALE GENOMIC DNA]</scope>
    <source>
        <strain evidence="1">MMolMol1</strain>
        <tissue evidence="1">Muscle</tissue>
    </source>
</reference>
<accession>A0A7J8DT83</accession>
<dbReference type="Proteomes" id="UP000550707">
    <property type="component" value="Unassembled WGS sequence"/>
</dbReference>
<protein>
    <submittedName>
        <fullName evidence="1">Uncharacterized protein</fullName>
    </submittedName>
</protein>
<comment type="caution">
    <text evidence="1">The sequence shown here is derived from an EMBL/GenBank/DDBJ whole genome shotgun (WGS) entry which is preliminary data.</text>
</comment>
<gene>
    <name evidence="1" type="ORF">HJG59_009141</name>
</gene>
<dbReference type="EMBL" id="JACASF010000016">
    <property type="protein sequence ID" value="KAF6426437.1"/>
    <property type="molecule type" value="Genomic_DNA"/>
</dbReference>
<dbReference type="InParanoid" id="A0A7J8DT83"/>
<dbReference type="AlphaFoldDB" id="A0A7J8DT83"/>
<name>A0A7J8DT83_MOLMO</name>